<evidence type="ECO:0000313" key="1">
    <source>
        <dbReference type="EMBL" id="GBP18995.1"/>
    </source>
</evidence>
<gene>
    <name evidence="1" type="ORF">EVAR_78464_1</name>
</gene>
<dbReference type="EMBL" id="BGZK01000103">
    <property type="protein sequence ID" value="GBP18995.1"/>
    <property type="molecule type" value="Genomic_DNA"/>
</dbReference>
<sequence>MPLTLLRDTGLTFRRLREERYTCSSKNEIRRGRQGVASVDFVLSDPGSYVGEVCVGDHIHWFAHFSFLYEQWSRLRQRSAKLEHLNVQY</sequence>
<dbReference type="AlphaFoldDB" id="A0A4C1TY70"/>
<name>A0A4C1TY70_EUMVA</name>
<comment type="caution">
    <text evidence="1">The sequence shown here is derived from an EMBL/GenBank/DDBJ whole genome shotgun (WGS) entry which is preliminary data.</text>
</comment>
<evidence type="ECO:0000313" key="2">
    <source>
        <dbReference type="Proteomes" id="UP000299102"/>
    </source>
</evidence>
<organism evidence="1 2">
    <name type="scientific">Eumeta variegata</name>
    <name type="common">Bagworm moth</name>
    <name type="synonym">Eumeta japonica</name>
    <dbReference type="NCBI Taxonomy" id="151549"/>
    <lineage>
        <taxon>Eukaryota</taxon>
        <taxon>Metazoa</taxon>
        <taxon>Ecdysozoa</taxon>
        <taxon>Arthropoda</taxon>
        <taxon>Hexapoda</taxon>
        <taxon>Insecta</taxon>
        <taxon>Pterygota</taxon>
        <taxon>Neoptera</taxon>
        <taxon>Endopterygota</taxon>
        <taxon>Lepidoptera</taxon>
        <taxon>Glossata</taxon>
        <taxon>Ditrysia</taxon>
        <taxon>Tineoidea</taxon>
        <taxon>Psychidae</taxon>
        <taxon>Oiketicinae</taxon>
        <taxon>Eumeta</taxon>
    </lineage>
</organism>
<reference evidence="1 2" key="1">
    <citation type="journal article" date="2019" name="Commun. Biol.">
        <title>The bagworm genome reveals a unique fibroin gene that provides high tensile strength.</title>
        <authorList>
            <person name="Kono N."/>
            <person name="Nakamura H."/>
            <person name="Ohtoshi R."/>
            <person name="Tomita M."/>
            <person name="Numata K."/>
            <person name="Arakawa K."/>
        </authorList>
    </citation>
    <scope>NUCLEOTIDE SEQUENCE [LARGE SCALE GENOMIC DNA]</scope>
</reference>
<accession>A0A4C1TY70</accession>
<proteinExistence type="predicted"/>
<keyword evidence="2" id="KW-1185">Reference proteome</keyword>
<dbReference type="Proteomes" id="UP000299102">
    <property type="component" value="Unassembled WGS sequence"/>
</dbReference>
<protein>
    <submittedName>
        <fullName evidence="1">Uncharacterized protein</fullName>
    </submittedName>
</protein>